<dbReference type="EMBL" id="OJIN01000213">
    <property type="protein sequence ID" value="SPD75627.1"/>
    <property type="molecule type" value="Genomic_DNA"/>
</dbReference>
<organism evidence="2">
    <name type="scientific">uncultured Desulfobacterium sp</name>
    <dbReference type="NCBI Taxonomy" id="201089"/>
    <lineage>
        <taxon>Bacteria</taxon>
        <taxon>Pseudomonadati</taxon>
        <taxon>Thermodesulfobacteriota</taxon>
        <taxon>Desulfobacteria</taxon>
        <taxon>Desulfobacterales</taxon>
        <taxon>Desulfobacteriaceae</taxon>
        <taxon>Desulfobacterium</taxon>
        <taxon>environmental samples</taxon>
    </lineage>
</organism>
<evidence type="ECO:0000256" key="1">
    <source>
        <dbReference type="SAM" id="MobiDB-lite"/>
    </source>
</evidence>
<proteinExistence type="predicted"/>
<name>A0A445N1P7_9BACT</name>
<gene>
    <name evidence="2" type="ORF">PITCH_A690005</name>
</gene>
<reference evidence="2" key="1">
    <citation type="submission" date="2018-01" db="EMBL/GenBank/DDBJ databases">
        <authorList>
            <person name="Regsiter A."/>
            <person name="William W."/>
        </authorList>
    </citation>
    <scope>NUCLEOTIDE SEQUENCE</scope>
    <source>
        <strain evidence="2">TRIP AH-1</strain>
    </source>
</reference>
<protein>
    <submittedName>
        <fullName evidence="2">Uncharacterized protein</fullName>
    </submittedName>
</protein>
<dbReference type="AlphaFoldDB" id="A0A445N1P7"/>
<accession>A0A445N1P7</accession>
<sequence length="56" mass="6462">MTNRRNKTLRADPKETFLKLIISPQVFGLRPSKERREAEIPPSNETGSDPEKAFTY</sequence>
<feature type="region of interest" description="Disordered" evidence="1">
    <location>
        <begin position="29"/>
        <end position="56"/>
    </location>
</feature>
<evidence type="ECO:0000313" key="2">
    <source>
        <dbReference type="EMBL" id="SPD75627.1"/>
    </source>
</evidence>